<feature type="domain" description="CAAX prenyl protease 2/Lysostaphin resistance protein A-like" evidence="2">
    <location>
        <begin position="111"/>
        <end position="215"/>
    </location>
</feature>
<dbReference type="PANTHER" id="PTHR36435">
    <property type="entry name" value="SLR1288 PROTEIN"/>
    <property type="match status" value="1"/>
</dbReference>
<dbReference type="AlphaFoldDB" id="A0A7R7EQG6"/>
<dbReference type="PANTHER" id="PTHR36435:SF1">
    <property type="entry name" value="CAAX AMINO TERMINAL PROTEASE FAMILY PROTEIN"/>
    <property type="match status" value="1"/>
</dbReference>
<feature type="transmembrane region" description="Helical" evidence="1">
    <location>
        <begin position="84"/>
        <end position="105"/>
    </location>
</feature>
<feature type="transmembrane region" description="Helical" evidence="1">
    <location>
        <begin position="46"/>
        <end position="64"/>
    </location>
</feature>
<dbReference type="GO" id="GO:0004175">
    <property type="term" value="F:endopeptidase activity"/>
    <property type="evidence" value="ECO:0007669"/>
    <property type="project" value="UniProtKB-ARBA"/>
</dbReference>
<name>A0A7R7EQG6_9FIRM</name>
<reference evidence="3 4" key="1">
    <citation type="submission" date="2020-11" db="EMBL/GenBank/DDBJ databases">
        <title>Draft genome sequencing of a Lachnospiraceae strain isolated from anoxic soil subjected to BSD treatment.</title>
        <authorList>
            <person name="Uek A."/>
            <person name="Tonouchi A."/>
        </authorList>
    </citation>
    <scope>NUCLEOTIDE SEQUENCE [LARGE SCALE GENOMIC DNA]</scope>
    <source>
        <strain evidence="3 4">TB5</strain>
    </source>
</reference>
<feature type="transmembrane region" description="Helical" evidence="1">
    <location>
        <begin position="239"/>
        <end position="258"/>
    </location>
</feature>
<evidence type="ECO:0000256" key="1">
    <source>
        <dbReference type="SAM" id="Phobius"/>
    </source>
</evidence>
<dbReference type="GO" id="GO:0080120">
    <property type="term" value="P:CAAX-box protein maturation"/>
    <property type="evidence" value="ECO:0007669"/>
    <property type="project" value="UniProtKB-ARBA"/>
</dbReference>
<feature type="transmembrane region" description="Helical" evidence="1">
    <location>
        <begin position="111"/>
        <end position="138"/>
    </location>
</feature>
<proteinExistence type="predicted"/>
<keyword evidence="1" id="KW-0812">Transmembrane</keyword>
<evidence type="ECO:0000259" key="2">
    <source>
        <dbReference type="Pfam" id="PF02517"/>
    </source>
</evidence>
<keyword evidence="4" id="KW-1185">Reference proteome</keyword>
<dbReference type="EMBL" id="AP024169">
    <property type="protein sequence ID" value="BCN32896.1"/>
    <property type="molecule type" value="Genomic_DNA"/>
</dbReference>
<dbReference type="InterPro" id="IPR003675">
    <property type="entry name" value="Rce1/LyrA-like_dom"/>
</dbReference>
<gene>
    <name evidence="3" type="ORF">bsdtb5_41910</name>
</gene>
<accession>A0A7R7EQG6</accession>
<sequence length="272" mass="30777">MNQTRKFILKRPVIFSLAIIIISVALTSIPLSFLFDSICGQQEAEYIVGILEQTVVSVILILFLKKIDYLKKAGFQRKCNELWILWPMICFILLNASDYLGSVAIDKSKPLLILLFVLVYLSTGLFEETLCRGVVFTVMLEKWGGSKRGYYSAILLSSLIFGLTHFIHYILGDSSFLYTVTQVIYASFVGVFFCASMIRNRSIYPAMLLHGLFDIAGSLKEIAVNGGIDKSYKTTTLDETVVCVIILLPLFVYGLFIIRKEYEKHVISQKEE</sequence>
<dbReference type="RefSeq" id="WP_271713899.1">
    <property type="nucleotide sequence ID" value="NZ_AP024169.1"/>
</dbReference>
<keyword evidence="1" id="KW-1133">Transmembrane helix</keyword>
<feature type="transmembrane region" description="Helical" evidence="1">
    <location>
        <begin position="176"/>
        <end position="195"/>
    </location>
</feature>
<dbReference type="Pfam" id="PF02517">
    <property type="entry name" value="Rce1-like"/>
    <property type="match status" value="1"/>
</dbReference>
<feature type="transmembrane region" description="Helical" evidence="1">
    <location>
        <begin position="12"/>
        <end position="34"/>
    </location>
</feature>
<evidence type="ECO:0000313" key="3">
    <source>
        <dbReference type="EMBL" id="BCN32896.1"/>
    </source>
</evidence>
<dbReference type="Proteomes" id="UP000595897">
    <property type="component" value="Chromosome"/>
</dbReference>
<feature type="transmembrane region" description="Helical" evidence="1">
    <location>
        <begin position="150"/>
        <end position="170"/>
    </location>
</feature>
<organism evidence="3 4">
    <name type="scientific">Anaeromicropila herbilytica</name>
    <dbReference type="NCBI Taxonomy" id="2785025"/>
    <lineage>
        <taxon>Bacteria</taxon>
        <taxon>Bacillati</taxon>
        <taxon>Bacillota</taxon>
        <taxon>Clostridia</taxon>
        <taxon>Lachnospirales</taxon>
        <taxon>Lachnospiraceae</taxon>
        <taxon>Anaeromicropila</taxon>
    </lineage>
</organism>
<dbReference type="InterPro" id="IPR052710">
    <property type="entry name" value="CAAX_protease"/>
</dbReference>
<keyword evidence="1" id="KW-0472">Membrane</keyword>
<evidence type="ECO:0000313" key="4">
    <source>
        <dbReference type="Proteomes" id="UP000595897"/>
    </source>
</evidence>
<dbReference type="KEGG" id="ahb:bsdtb5_41910"/>
<protein>
    <recommendedName>
        <fullName evidence="2">CAAX prenyl protease 2/Lysostaphin resistance protein A-like domain-containing protein</fullName>
    </recommendedName>
</protein>